<dbReference type="InterPro" id="IPR002641">
    <property type="entry name" value="PNPLA_dom"/>
</dbReference>
<dbReference type="PROSITE" id="PS51635">
    <property type="entry name" value="PNPLA"/>
    <property type="match status" value="1"/>
</dbReference>
<dbReference type="PANTHER" id="PTHR14226:SF29">
    <property type="entry name" value="NEUROPATHY TARGET ESTERASE SWS"/>
    <property type="match status" value="1"/>
</dbReference>
<dbReference type="EMBL" id="WNKV01000002">
    <property type="protein sequence ID" value="MTW15026.1"/>
    <property type="molecule type" value="Genomic_DNA"/>
</dbReference>
<dbReference type="GO" id="GO:0016042">
    <property type="term" value="P:lipid catabolic process"/>
    <property type="evidence" value="ECO:0007669"/>
    <property type="project" value="UniProtKB-UniRule"/>
</dbReference>
<feature type="active site" description="Nucleophile" evidence="4">
    <location>
        <position position="41"/>
    </location>
</feature>
<dbReference type="PANTHER" id="PTHR14226">
    <property type="entry name" value="NEUROPATHY TARGET ESTERASE/SWISS CHEESE D.MELANOGASTER"/>
    <property type="match status" value="1"/>
</dbReference>
<organism evidence="6 7">
    <name type="scientific">Rhodoplanes serenus</name>
    <dbReference type="NCBI Taxonomy" id="200615"/>
    <lineage>
        <taxon>Bacteria</taxon>
        <taxon>Pseudomonadati</taxon>
        <taxon>Pseudomonadota</taxon>
        <taxon>Alphaproteobacteria</taxon>
        <taxon>Hyphomicrobiales</taxon>
        <taxon>Nitrobacteraceae</taxon>
        <taxon>Rhodoplanes</taxon>
    </lineage>
</organism>
<gene>
    <name evidence="6" type="ORF">GJ689_02270</name>
</gene>
<evidence type="ECO:0000313" key="7">
    <source>
        <dbReference type="Proteomes" id="UP000438991"/>
    </source>
</evidence>
<comment type="caution">
    <text evidence="4">Lacks conserved residue(s) required for the propagation of feature annotation.</text>
</comment>
<evidence type="ECO:0000256" key="3">
    <source>
        <dbReference type="ARBA" id="ARBA00023098"/>
    </source>
</evidence>
<protein>
    <submittedName>
        <fullName evidence="6">Patatin-like phospholipase family protein</fullName>
    </submittedName>
</protein>
<dbReference type="InterPro" id="IPR050301">
    <property type="entry name" value="NTE"/>
</dbReference>
<dbReference type="SUPFAM" id="SSF52151">
    <property type="entry name" value="FabD/lysophospholipase-like"/>
    <property type="match status" value="1"/>
</dbReference>
<feature type="short sequence motif" description="GXSXG" evidence="4">
    <location>
        <begin position="39"/>
        <end position="43"/>
    </location>
</feature>
<feature type="short sequence motif" description="DGA/G" evidence="4">
    <location>
        <begin position="173"/>
        <end position="175"/>
    </location>
</feature>
<evidence type="ECO:0000256" key="1">
    <source>
        <dbReference type="ARBA" id="ARBA00022801"/>
    </source>
</evidence>
<keyword evidence="2 4" id="KW-0442">Lipid degradation</keyword>
<name>A0A9X4XM02_9BRAD</name>
<dbReference type="Pfam" id="PF01734">
    <property type="entry name" value="Patatin"/>
    <property type="match status" value="1"/>
</dbReference>
<feature type="domain" description="PNPLA" evidence="5">
    <location>
        <begin position="8"/>
        <end position="186"/>
    </location>
</feature>
<dbReference type="AlphaFoldDB" id="A0A9X4XM02"/>
<sequence>MGVKTFALALGAGGARGLAHIAVFEALDELGIKPVAISGSSIGALMGAAYAAGMSPRALRRHVIATVTDRAALIRRLVGARASDFAWSSLLRVPFGHNPVLLDADKFCAAFLPEAVPEDFSALQIPLLVVAADLFDQAEVVFSQGPLRPAVAASMAIPGLLRPVEHGGRVLVDGAAVDPLPFTQLAGRADVVVAVDCSSGPRPPAAVPEAWDSVFATLGLMGHTIVTEKLARVRPDLLIRPNVEVFRLLDFLQAIAVIRAGEAIKDDIKRDLTALLEE</sequence>
<accession>A0A9X4XM02</accession>
<dbReference type="GO" id="GO:0016787">
    <property type="term" value="F:hydrolase activity"/>
    <property type="evidence" value="ECO:0007669"/>
    <property type="project" value="UniProtKB-UniRule"/>
</dbReference>
<keyword evidence="3 4" id="KW-0443">Lipid metabolism</keyword>
<reference evidence="6 7" key="1">
    <citation type="submission" date="2019-11" db="EMBL/GenBank/DDBJ databases">
        <title>Whole-genome sequence of Rhodoplanes serenus DSM 18633, type strain.</title>
        <authorList>
            <person name="Kyndt J.A."/>
            <person name="Meyer T.E."/>
        </authorList>
    </citation>
    <scope>NUCLEOTIDE SEQUENCE [LARGE SCALE GENOMIC DNA]</scope>
    <source>
        <strain evidence="6 7">DSM 18633</strain>
    </source>
</reference>
<dbReference type="InterPro" id="IPR016035">
    <property type="entry name" value="Acyl_Trfase/lysoPLipase"/>
</dbReference>
<comment type="caution">
    <text evidence="6">The sequence shown here is derived from an EMBL/GenBank/DDBJ whole genome shotgun (WGS) entry which is preliminary data.</text>
</comment>
<dbReference type="Proteomes" id="UP000438991">
    <property type="component" value="Unassembled WGS sequence"/>
</dbReference>
<proteinExistence type="predicted"/>
<keyword evidence="1 4" id="KW-0378">Hydrolase</keyword>
<evidence type="ECO:0000256" key="2">
    <source>
        <dbReference type="ARBA" id="ARBA00022963"/>
    </source>
</evidence>
<evidence type="ECO:0000256" key="4">
    <source>
        <dbReference type="PROSITE-ProRule" id="PRU01161"/>
    </source>
</evidence>
<feature type="active site" description="Proton acceptor" evidence="4">
    <location>
        <position position="173"/>
    </location>
</feature>
<evidence type="ECO:0000259" key="5">
    <source>
        <dbReference type="PROSITE" id="PS51635"/>
    </source>
</evidence>
<dbReference type="Gene3D" id="3.40.1090.10">
    <property type="entry name" value="Cytosolic phospholipase A2 catalytic domain"/>
    <property type="match status" value="2"/>
</dbReference>
<evidence type="ECO:0000313" key="6">
    <source>
        <dbReference type="EMBL" id="MTW15026.1"/>
    </source>
</evidence>